<name>A0A1B3XJM2_9BACI</name>
<dbReference type="STRING" id="264697.ABE28_003335"/>
<evidence type="ECO:0000313" key="3">
    <source>
        <dbReference type="Proteomes" id="UP000077926"/>
    </source>
</evidence>
<dbReference type="EMBL" id="CP017080">
    <property type="protein sequence ID" value="AOH53372.1"/>
    <property type="molecule type" value="Genomic_DNA"/>
</dbReference>
<dbReference type="Proteomes" id="UP000077926">
    <property type="component" value="Chromosome"/>
</dbReference>
<evidence type="ECO:0000259" key="1">
    <source>
        <dbReference type="Pfam" id="PF14278"/>
    </source>
</evidence>
<feature type="domain" description="Transcriptional regulator TetR C-terminal Firmicutes type" evidence="1">
    <location>
        <begin position="5"/>
        <end position="96"/>
    </location>
</feature>
<evidence type="ECO:0000313" key="2">
    <source>
        <dbReference type="EMBL" id="AOH53372.1"/>
    </source>
</evidence>
<protein>
    <recommendedName>
        <fullName evidence="1">Transcriptional regulator TetR C-terminal Firmicutes type domain-containing protein</fullName>
    </recommendedName>
</protein>
<dbReference type="AlphaFoldDB" id="A0A1B3XJM2"/>
<sequence>MPIHVIKVFDYMKNNSEMFRLLFSDNAFLGFREKLCEVVERVVFTELNFIDSSFEKIDTSIYARTQAYSFIGLISYWVEHNFHIPSTYIADQYQKIHHYSPKNISSNPS</sequence>
<dbReference type="KEGG" id="bmur:ABE28_003335"/>
<proteinExistence type="predicted"/>
<dbReference type="InterPro" id="IPR039532">
    <property type="entry name" value="TetR_C_Firmicutes"/>
</dbReference>
<keyword evidence="3" id="KW-1185">Reference proteome</keyword>
<dbReference type="Gene3D" id="1.10.357.10">
    <property type="entry name" value="Tetracycline Repressor, domain 2"/>
    <property type="match status" value="1"/>
</dbReference>
<reference evidence="2 3" key="1">
    <citation type="submission" date="2016-08" db="EMBL/GenBank/DDBJ databases">
        <title>Complete genome sequence of Bacillus muralis G25-68, a strain with toxicity to nematodes.</title>
        <authorList>
            <person name="Zheng Z."/>
        </authorList>
    </citation>
    <scope>NUCLEOTIDE SEQUENCE [LARGE SCALE GENOMIC DNA]</scope>
    <source>
        <strain evidence="2 3">G25-68</strain>
    </source>
</reference>
<gene>
    <name evidence="2" type="ORF">ABE28_003335</name>
</gene>
<dbReference type="Pfam" id="PF14278">
    <property type="entry name" value="TetR_C_8"/>
    <property type="match status" value="1"/>
</dbReference>
<accession>A0A1B3XJM2</accession>
<organism evidence="2 3">
    <name type="scientific">Peribacillus muralis</name>
    <dbReference type="NCBI Taxonomy" id="264697"/>
    <lineage>
        <taxon>Bacteria</taxon>
        <taxon>Bacillati</taxon>
        <taxon>Bacillota</taxon>
        <taxon>Bacilli</taxon>
        <taxon>Bacillales</taxon>
        <taxon>Bacillaceae</taxon>
        <taxon>Peribacillus</taxon>
    </lineage>
</organism>